<dbReference type="PIRSF" id="PIRSF000390">
    <property type="entry name" value="PLP_StrS"/>
    <property type="match status" value="1"/>
</dbReference>
<dbReference type="Proteomes" id="UP001156670">
    <property type="component" value="Unassembled WGS sequence"/>
</dbReference>
<name>A0ABQ5XS36_9GAMM</name>
<dbReference type="Pfam" id="PF01041">
    <property type="entry name" value="DegT_DnrJ_EryC1"/>
    <property type="match status" value="1"/>
</dbReference>
<reference evidence="5" key="1">
    <citation type="journal article" date="2019" name="Int. J. Syst. Evol. Microbiol.">
        <title>The Global Catalogue of Microorganisms (GCM) 10K type strain sequencing project: providing services to taxonomists for standard genome sequencing and annotation.</title>
        <authorList>
            <consortium name="The Broad Institute Genomics Platform"/>
            <consortium name="The Broad Institute Genome Sequencing Center for Infectious Disease"/>
            <person name="Wu L."/>
            <person name="Ma J."/>
        </authorList>
    </citation>
    <scope>NUCLEOTIDE SEQUENCE [LARGE SCALE GENOMIC DNA]</scope>
    <source>
        <strain evidence="5">NBRC 111980</strain>
    </source>
</reference>
<sequence>MIHKKNISDLANFGGTALFATPRSTSNLVRPDVETFLLHSKSILEQRRRIGAPSLVEQLERELAEFHNTTFCVAFSNGFWGLALAMKCLAVPGKTEIVMPSLTYRRMADIAAWVKLVPHYCEIDAHTLGINAETAARCINENTALLLAVHPIVNCCEIDGLVGLAERNNLPLLVDAVESVYETYKGKKIGSFGNAECFSMHASKLINGFEGGYLTTNDPDLAEKLIKMRSMGVLEDGRTIPHGIDATMNDVHAAMALASLLDLPAQVERNRMRYEAYKHMLGSVPGINLLAFDEREQCSYKNIVVRLSAEWPLSRADTLSILHSERVIARPYYSPALHMKRTTYPTIAGDLSLTESLAEQFMLLPCGYFVDDDDTALIVSLLRFIHDHADQITRQLHQK</sequence>
<dbReference type="RefSeq" id="WP_284320915.1">
    <property type="nucleotide sequence ID" value="NZ_BSOB01000017.1"/>
</dbReference>
<evidence type="ECO:0000256" key="3">
    <source>
        <dbReference type="RuleBase" id="RU004508"/>
    </source>
</evidence>
<dbReference type="InterPro" id="IPR015422">
    <property type="entry name" value="PyrdxlP-dep_Trfase_small"/>
</dbReference>
<dbReference type="InterPro" id="IPR015421">
    <property type="entry name" value="PyrdxlP-dep_Trfase_major"/>
</dbReference>
<dbReference type="EMBL" id="BSOB01000017">
    <property type="protein sequence ID" value="GLQ93199.1"/>
    <property type="molecule type" value="Genomic_DNA"/>
</dbReference>
<dbReference type="Gene3D" id="3.90.1150.10">
    <property type="entry name" value="Aspartate Aminotransferase, domain 1"/>
    <property type="match status" value="1"/>
</dbReference>
<protein>
    <submittedName>
        <fullName evidence="4">Polysaccharide biosynthesis protein</fullName>
    </submittedName>
</protein>
<dbReference type="PANTHER" id="PTHR30244">
    <property type="entry name" value="TRANSAMINASE"/>
    <property type="match status" value="1"/>
</dbReference>
<dbReference type="InterPro" id="IPR015424">
    <property type="entry name" value="PyrdxlP-dep_Trfase"/>
</dbReference>
<proteinExistence type="inferred from homology"/>
<dbReference type="Gene3D" id="3.40.640.10">
    <property type="entry name" value="Type I PLP-dependent aspartate aminotransferase-like (Major domain)"/>
    <property type="match status" value="1"/>
</dbReference>
<keyword evidence="1 3" id="KW-0663">Pyridoxal phosphate</keyword>
<comment type="similarity">
    <text evidence="2 3">Belongs to the DegT/DnrJ/EryC1 family.</text>
</comment>
<comment type="caution">
    <text evidence="4">The sequence shown here is derived from an EMBL/GenBank/DDBJ whole genome shotgun (WGS) entry which is preliminary data.</text>
</comment>
<organism evidence="4 5">
    <name type="scientific">Dyella acidisoli</name>
    <dbReference type="NCBI Taxonomy" id="1867834"/>
    <lineage>
        <taxon>Bacteria</taxon>
        <taxon>Pseudomonadati</taxon>
        <taxon>Pseudomonadota</taxon>
        <taxon>Gammaproteobacteria</taxon>
        <taxon>Lysobacterales</taxon>
        <taxon>Rhodanobacteraceae</taxon>
        <taxon>Dyella</taxon>
    </lineage>
</organism>
<evidence type="ECO:0000313" key="4">
    <source>
        <dbReference type="EMBL" id="GLQ93199.1"/>
    </source>
</evidence>
<dbReference type="PANTHER" id="PTHR30244:SF9">
    <property type="entry name" value="PROTEIN RV3402C"/>
    <property type="match status" value="1"/>
</dbReference>
<gene>
    <name evidence="4" type="ORF">GCM10007901_21500</name>
</gene>
<evidence type="ECO:0000256" key="1">
    <source>
        <dbReference type="ARBA" id="ARBA00022898"/>
    </source>
</evidence>
<dbReference type="InterPro" id="IPR000653">
    <property type="entry name" value="DegT/StrS_aminotransferase"/>
</dbReference>
<accession>A0ABQ5XS36</accession>
<evidence type="ECO:0000256" key="2">
    <source>
        <dbReference type="ARBA" id="ARBA00037999"/>
    </source>
</evidence>
<evidence type="ECO:0000313" key="5">
    <source>
        <dbReference type="Proteomes" id="UP001156670"/>
    </source>
</evidence>
<keyword evidence="5" id="KW-1185">Reference proteome</keyword>
<dbReference type="SUPFAM" id="SSF53383">
    <property type="entry name" value="PLP-dependent transferases"/>
    <property type="match status" value="1"/>
</dbReference>